<dbReference type="InterPro" id="IPR004097">
    <property type="entry name" value="DHHA2"/>
</dbReference>
<proteinExistence type="predicted"/>
<name>A0A851GJS2_9BACT</name>
<dbReference type="InterPro" id="IPR038222">
    <property type="entry name" value="DHHA2_dom_sf"/>
</dbReference>
<dbReference type="GO" id="GO:0046872">
    <property type="term" value="F:metal ion binding"/>
    <property type="evidence" value="ECO:0007669"/>
    <property type="project" value="UniProtKB-KW"/>
</dbReference>
<dbReference type="SUPFAM" id="SSF64182">
    <property type="entry name" value="DHH phosphoesterases"/>
    <property type="match status" value="1"/>
</dbReference>
<evidence type="ECO:0000313" key="12">
    <source>
        <dbReference type="Proteomes" id="UP000557872"/>
    </source>
</evidence>
<dbReference type="RefSeq" id="WP_178930944.1">
    <property type="nucleotide sequence ID" value="NZ_JACBAZ010000001.1"/>
</dbReference>
<reference evidence="11 12" key="1">
    <citation type="submission" date="2020-07" db="EMBL/GenBank/DDBJ databases">
        <title>Roseicoccus Jingziensis gen. nov., sp. nov., isolated from coastal seawater.</title>
        <authorList>
            <person name="Feng X."/>
        </authorList>
    </citation>
    <scope>NUCLEOTIDE SEQUENCE [LARGE SCALE GENOMIC DNA]</scope>
    <source>
        <strain evidence="11 12">N1E253</strain>
    </source>
</reference>
<dbReference type="Pfam" id="PF01368">
    <property type="entry name" value="DHH"/>
    <property type="match status" value="1"/>
</dbReference>
<dbReference type="NCBIfam" id="NF011443">
    <property type="entry name" value="PRK14869.1-5"/>
    <property type="match status" value="1"/>
</dbReference>
<dbReference type="InterPro" id="IPR046342">
    <property type="entry name" value="CBS_dom_sf"/>
</dbReference>
<evidence type="ECO:0000259" key="10">
    <source>
        <dbReference type="PROSITE" id="PS51371"/>
    </source>
</evidence>
<evidence type="ECO:0000256" key="7">
    <source>
        <dbReference type="ARBA" id="ARBA00032535"/>
    </source>
</evidence>
<protein>
    <recommendedName>
        <fullName evidence="3">inorganic diphosphatase</fullName>
        <ecNumber evidence="3">3.6.1.1</ecNumber>
    </recommendedName>
    <alternativeName>
        <fullName evidence="7">Pyrophosphate phospho-hydrolase</fullName>
    </alternativeName>
</protein>
<dbReference type="NCBIfam" id="NF011448">
    <property type="entry name" value="PRK14869.2-4"/>
    <property type="match status" value="1"/>
</dbReference>
<dbReference type="Pfam" id="PF00571">
    <property type="entry name" value="CBS"/>
    <property type="match status" value="1"/>
</dbReference>
<comment type="subunit">
    <text evidence="2">Homohexamer.</text>
</comment>
<evidence type="ECO:0000256" key="2">
    <source>
        <dbReference type="ARBA" id="ARBA00011643"/>
    </source>
</evidence>
<dbReference type="AlphaFoldDB" id="A0A851GJS2"/>
<organism evidence="11 12">
    <name type="scientific">Oceaniferula marina</name>
    <dbReference type="NCBI Taxonomy" id="2748318"/>
    <lineage>
        <taxon>Bacteria</taxon>
        <taxon>Pseudomonadati</taxon>
        <taxon>Verrucomicrobiota</taxon>
        <taxon>Verrucomicrobiia</taxon>
        <taxon>Verrucomicrobiales</taxon>
        <taxon>Verrucomicrobiaceae</taxon>
        <taxon>Oceaniferula</taxon>
    </lineage>
</organism>
<dbReference type="InterPro" id="IPR028979">
    <property type="entry name" value="Ser_kin/Pase_Hpr-like_N_sf"/>
</dbReference>
<keyword evidence="5 11" id="KW-0378">Hydrolase</keyword>
<feature type="domain" description="CBS" evidence="10">
    <location>
        <begin position="78"/>
        <end position="138"/>
    </location>
</feature>
<comment type="catalytic activity">
    <reaction evidence="8">
        <text>diphosphate + H2O = 2 phosphate + H(+)</text>
        <dbReference type="Rhea" id="RHEA:24576"/>
        <dbReference type="ChEBI" id="CHEBI:15377"/>
        <dbReference type="ChEBI" id="CHEBI:15378"/>
        <dbReference type="ChEBI" id="CHEBI:33019"/>
        <dbReference type="ChEBI" id="CHEBI:43474"/>
        <dbReference type="EC" id="3.6.1.1"/>
    </reaction>
</comment>
<evidence type="ECO:0000256" key="1">
    <source>
        <dbReference type="ARBA" id="ARBA00001936"/>
    </source>
</evidence>
<sequence length="565" mass="62030">MIKNPTIEMPLYVVGHRNPDTDAICAAIGYADLLRRKGESKAVAARCGPVPARTAWVLEQAGMEKPLLIDDVNATAEMICRKEVVQVNENETFLATYRLMLSTGVRSIPVVNDQGELRGLLKYLDLLQLLMPSELGAESVRRMQVSPEKIQTTLEAKSVGAELESEEREIVMLVGASSPETVQRRLEMAKEKGDVGSYVVMCGDRPNVQRISIEYGVRMLVVTSGFEPPEHLIQAARENGVGILSCNLDTASAAKLIRCSRMVSHALNKDVYRVLADESVRGMRKRIANHKQDLFPVVNPGDNSLIGVISKSDLIDPPRIRMVMVDHNEYSQAVEGVEDAEVLEVIDHHRLAGDIISREPIRYLNEPVGSTSTLVAREYRYAGIEVPKPVAKCLIAGMISDTLNLTSPTTTDLDREILQWLCGIAEVDAGQFTRDFFASGSLLAHGTSSDAVGEDRKVFEENGARVSISHVEEAGLDFFDDRREELMTTLDSLVAHKGYDLALMIVTDINKLHSVLLASGDEKIVQALPFDRDGQGVFQAPGVVSRKKQVFPAVCQALRVAAASQ</sequence>
<evidence type="ECO:0000256" key="6">
    <source>
        <dbReference type="ARBA" id="ARBA00023211"/>
    </source>
</evidence>
<accession>A0A851GJS2</accession>
<evidence type="ECO:0000256" key="5">
    <source>
        <dbReference type="ARBA" id="ARBA00022801"/>
    </source>
</evidence>
<evidence type="ECO:0000256" key="4">
    <source>
        <dbReference type="ARBA" id="ARBA00022723"/>
    </source>
</evidence>
<comment type="cofactor">
    <cofactor evidence="1">
        <name>Mn(2+)</name>
        <dbReference type="ChEBI" id="CHEBI:29035"/>
    </cofactor>
</comment>
<dbReference type="SMART" id="SM01131">
    <property type="entry name" value="DHHA2"/>
    <property type="match status" value="1"/>
</dbReference>
<keyword evidence="4" id="KW-0479">Metal-binding</keyword>
<dbReference type="InterPro" id="IPR000644">
    <property type="entry name" value="CBS_dom"/>
</dbReference>
<dbReference type="InterPro" id="IPR001667">
    <property type="entry name" value="DDH_dom"/>
</dbReference>
<dbReference type="SUPFAM" id="SSF75138">
    <property type="entry name" value="HprK N-terminal domain-like"/>
    <property type="match status" value="1"/>
</dbReference>
<dbReference type="Pfam" id="PF02833">
    <property type="entry name" value="DHHA2"/>
    <property type="match status" value="1"/>
</dbReference>
<evidence type="ECO:0000256" key="8">
    <source>
        <dbReference type="ARBA" id="ARBA00047820"/>
    </source>
</evidence>
<dbReference type="GO" id="GO:0005737">
    <property type="term" value="C:cytoplasm"/>
    <property type="evidence" value="ECO:0007669"/>
    <property type="project" value="InterPro"/>
</dbReference>
<dbReference type="EMBL" id="JACBAZ010000001">
    <property type="protein sequence ID" value="NWK54414.1"/>
    <property type="molecule type" value="Genomic_DNA"/>
</dbReference>
<evidence type="ECO:0000256" key="3">
    <source>
        <dbReference type="ARBA" id="ARBA00012146"/>
    </source>
</evidence>
<dbReference type="Gene3D" id="3.10.310.20">
    <property type="entry name" value="DHHA2 domain"/>
    <property type="match status" value="1"/>
</dbReference>
<dbReference type="GO" id="GO:0004427">
    <property type="term" value="F:inorganic diphosphate phosphatase activity"/>
    <property type="evidence" value="ECO:0007669"/>
    <property type="project" value="UniProtKB-EC"/>
</dbReference>
<dbReference type="InterPro" id="IPR038763">
    <property type="entry name" value="DHH_sf"/>
</dbReference>
<dbReference type="PROSITE" id="PS51371">
    <property type="entry name" value="CBS"/>
    <property type="match status" value="2"/>
</dbReference>
<evidence type="ECO:0000313" key="11">
    <source>
        <dbReference type="EMBL" id="NWK54414.1"/>
    </source>
</evidence>
<dbReference type="SUPFAM" id="SSF54631">
    <property type="entry name" value="CBS-domain pair"/>
    <property type="match status" value="1"/>
</dbReference>
<dbReference type="SMART" id="SM00116">
    <property type="entry name" value="CBS"/>
    <property type="match status" value="2"/>
</dbReference>
<gene>
    <name evidence="11" type="ORF">HW115_02245</name>
</gene>
<dbReference type="Gene3D" id="3.40.1390.20">
    <property type="entry name" value="HprK N-terminal domain-like"/>
    <property type="match status" value="1"/>
</dbReference>
<dbReference type="PANTHER" id="PTHR12112">
    <property type="entry name" value="BNIP - RELATED"/>
    <property type="match status" value="1"/>
</dbReference>
<keyword evidence="9" id="KW-0129">CBS domain</keyword>
<dbReference type="InterPro" id="IPR010766">
    <property type="entry name" value="DRTGG"/>
</dbReference>
<dbReference type="EC" id="3.6.1.1" evidence="3"/>
<evidence type="ECO:0000256" key="9">
    <source>
        <dbReference type="PROSITE-ProRule" id="PRU00703"/>
    </source>
</evidence>
<feature type="domain" description="CBS" evidence="10">
    <location>
        <begin position="267"/>
        <end position="324"/>
    </location>
</feature>
<keyword evidence="12" id="KW-1185">Reference proteome</keyword>
<comment type="caution">
    <text evidence="11">The sequence shown here is derived from an EMBL/GenBank/DDBJ whole genome shotgun (WGS) entry which is preliminary data.</text>
</comment>
<keyword evidence="6" id="KW-0464">Manganese</keyword>
<dbReference type="Gene3D" id="3.90.1640.10">
    <property type="entry name" value="inorganic pyrophosphatase (n-terminal core)"/>
    <property type="match status" value="2"/>
</dbReference>
<dbReference type="PANTHER" id="PTHR12112:SF22">
    <property type="entry name" value="MANGANESE-DEPENDENT INORGANIC PYROPHOSPHATASE-RELATED"/>
    <property type="match status" value="1"/>
</dbReference>
<dbReference type="Proteomes" id="UP000557872">
    <property type="component" value="Unassembled WGS sequence"/>
</dbReference>
<dbReference type="Pfam" id="PF07085">
    <property type="entry name" value="DRTGG"/>
    <property type="match status" value="1"/>
</dbReference>